<dbReference type="OrthoDB" id="442863at2759"/>
<evidence type="ECO:0000313" key="2">
    <source>
        <dbReference type="Proteomes" id="UP001153076"/>
    </source>
</evidence>
<name>A0A9Q1KLR6_9CARY</name>
<reference evidence="1" key="1">
    <citation type="submission" date="2022-04" db="EMBL/GenBank/DDBJ databases">
        <title>Carnegiea gigantea Genome sequencing and assembly v2.</title>
        <authorList>
            <person name="Copetti D."/>
            <person name="Sanderson M.J."/>
            <person name="Burquez A."/>
            <person name="Wojciechowski M.F."/>
        </authorList>
    </citation>
    <scope>NUCLEOTIDE SEQUENCE</scope>
    <source>
        <strain evidence="1">SGP5-SGP5p</strain>
        <tissue evidence="1">Aerial part</tissue>
    </source>
</reference>
<accession>A0A9Q1KLR6</accession>
<gene>
    <name evidence="1" type="ORF">Cgig2_003831</name>
</gene>
<comment type="caution">
    <text evidence="1">The sequence shown here is derived from an EMBL/GenBank/DDBJ whole genome shotgun (WGS) entry which is preliminary data.</text>
</comment>
<sequence length="318" mass="35916">MLLTVVDPCSLLVKRSAPVPKAPLSSNLYGLSKDKRNDHSIQNLHMKEEEPSMLQSTYETNSSLPKCKDLWDVVNEVVHLLVEENVLYLEKQKEATLAKPMSTETKFYRSCLIMLLRDNNHTGLLTGYISLSLCTFYVGFPYSPLDFLDCSANSYFMKGEVVEVEKIGISLKVLIPPPWSNINFGFDKVVRQVNVIDTSSNIRRYNHSAGFNCKILDATPVNNSGSSCELLAARTSGMLIVSSDHLLLVPKRPDGTQLMKDEVKLSQAYKNIIFDEVDAVCTRRFSNLSLWTSRYPISQFFLPYMLLLLLGNSMSYFP</sequence>
<keyword evidence="2" id="KW-1185">Reference proteome</keyword>
<dbReference type="Proteomes" id="UP001153076">
    <property type="component" value="Unassembled WGS sequence"/>
</dbReference>
<protein>
    <submittedName>
        <fullName evidence="1">Uncharacterized protein</fullName>
    </submittedName>
</protein>
<organism evidence="1 2">
    <name type="scientific">Carnegiea gigantea</name>
    <dbReference type="NCBI Taxonomy" id="171969"/>
    <lineage>
        <taxon>Eukaryota</taxon>
        <taxon>Viridiplantae</taxon>
        <taxon>Streptophyta</taxon>
        <taxon>Embryophyta</taxon>
        <taxon>Tracheophyta</taxon>
        <taxon>Spermatophyta</taxon>
        <taxon>Magnoliopsida</taxon>
        <taxon>eudicotyledons</taxon>
        <taxon>Gunneridae</taxon>
        <taxon>Pentapetalae</taxon>
        <taxon>Caryophyllales</taxon>
        <taxon>Cactineae</taxon>
        <taxon>Cactaceae</taxon>
        <taxon>Cactoideae</taxon>
        <taxon>Echinocereeae</taxon>
        <taxon>Carnegiea</taxon>
    </lineage>
</organism>
<evidence type="ECO:0000313" key="1">
    <source>
        <dbReference type="EMBL" id="KAJ8445955.1"/>
    </source>
</evidence>
<dbReference type="AlphaFoldDB" id="A0A9Q1KLR6"/>
<proteinExistence type="predicted"/>
<dbReference type="EMBL" id="JAKOGI010000067">
    <property type="protein sequence ID" value="KAJ8445955.1"/>
    <property type="molecule type" value="Genomic_DNA"/>
</dbReference>